<comment type="caution">
    <text evidence="1">The sequence shown here is derived from an EMBL/GenBank/DDBJ whole genome shotgun (WGS) entry which is preliminary data.</text>
</comment>
<gene>
    <name evidence="1" type="ORF">FLAT13_03317</name>
</gene>
<name>A0A6V6Z4Q0_9FLAO</name>
<dbReference type="RefSeq" id="WP_180909643.1">
    <property type="nucleotide sequence ID" value="NZ_CAIJDP010000078.1"/>
</dbReference>
<proteinExistence type="predicted"/>
<keyword evidence="2" id="KW-1185">Reference proteome</keyword>
<evidence type="ECO:0000313" key="1">
    <source>
        <dbReference type="EMBL" id="CAD0006414.1"/>
    </source>
</evidence>
<dbReference type="Proteomes" id="UP000530060">
    <property type="component" value="Unassembled WGS sequence"/>
</dbReference>
<evidence type="ECO:0008006" key="3">
    <source>
        <dbReference type="Google" id="ProtNLM"/>
    </source>
</evidence>
<reference evidence="1 2" key="1">
    <citation type="submission" date="2020-06" db="EMBL/GenBank/DDBJ databases">
        <authorList>
            <person name="Criscuolo A."/>
        </authorList>
    </citation>
    <scope>NUCLEOTIDE SEQUENCE [LARGE SCALE GENOMIC DNA]</scope>
    <source>
        <strain evidence="2">CIP 111411</strain>
    </source>
</reference>
<dbReference type="AlphaFoldDB" id="A0A6V6Z4Q0"/>
<evidence type="ECO:0000313" key="2">
    <source>
        <dbReference type="Proteomes" id="UP000530060"/>
    </source>
</evidence>
<sequence length="153" mass="18302">MKKVFLLFLFSILIISCNEKNQNSIDDIWDNFSFNSILTDSNQIVIKAYDSRLTNKRVNVESYIATKEFKTTTKQQVQDIETIFENATKTGYCCCPKSSSSIHFYNQKEELDYFYVDTLEFKNKIRFCEKSYQYSYIIEKQKWKDYIKEISKK</sequence>
<protein>
    <recommendedName>
        <fullName evidence="3">Lipoprotein</fullName>
    </recommendedName>
</protein>
<dbReference type="PROSITE" id="PS51257">
    <property type="entry name" value="PROKAR_LIPOPROTEIN"/>
    <property type="match status" value="1"/>
</dbReference>
<accession>A0A6V6Z4Q0</accession>
<dbReference type="EMBL" id="CAIJDP010000078">
    <property type="protein sequence ID" value="CAD0006414.1"/>
    <property type="molecule type" value="Genomic_DNA"/>
</dbReference>
<organism evidence="1 2">
    <name type="scientific">Flavobacterium salmonis</name>
    <dbReference type="NCBI Taxonomy" id="2654844"/>
    <lineage>
        <taxon>Bacteria</taxon>
        <taxon>Pseudomonadati</taxon>
        <taxon>Bacteroidota</taxon>
        <taxon>Flavobacteriia</taxon>
        <taxon>Flavobacteriales</taxon>
        <taxon>Flavobacteriaceae</taxon>
        <taxon>Flavobacterium</taxon>
    </lineage>
</organism>